<reference evidence="2" key="1">
    <citation type="submission" date="2012-02" db="EMBL/GenBank/DDBJ databases">
        <title>Genome sequencing of Giardia lamblia Genotypes A2 and B isolates (DH and GS) and comparative analysis with the genomes of Genotypes A1 and E (WB and Pig).</title>
        <authorList>
            <person name="Adam R."/>
            <person name="Dahlstrom E."/>
            <person name="Martens C."/>
            <person name="Bruno D."/>
            <person name="Barbian K."/>
            <person name="Porcella S.F."/>
            <person name="Nash T."/>
        </authorList>
    </citation>
    <scope>NUCLEOTIDE SEQUENCE</scope>
    <source>
        <strain evidence="2">GS</strain>
    </source>
</reference>
<gene>
    <name evidence="1" type="ORF">GSB_15353</name>
</gene>
<name>V6TRV7_GIAIN</name>
<dbReference type="VEuPathDB" id="GiardiaDB:DHA2_15353"/>
<sequence>VKGFHWQAPLPEYPLEVILCLLRSHPEKKSLVMDVASKIKEILTQIGDQEHDSYAQLVGQNKILTDEEFYDLYGQQEKLMRFNPKLQTAALLEPVISFIPHKHVEFQELSGFSIRRIHQDADSKPLEAVVSPAYKEMVFRLYPNIKALYDVVAKEGPNFESDFWLHVIFEFDDHAKSNYITEFKTSGPGGARKTTLMPSTSFMDDSSKTMSHLLNVIKRSFSNKHDRFRNLFDINNIHINLLNTVGDITLFGPNNSQEEPEGVSTQTFRCKIDDLLYDTNGGSTVDLLAVMDTNDKLQGNSALFQSHTSYGVGDEIHNCYRNASNFVLIRSIQAYSMLLMKDIGYGSLINASIIDYERMANDCILDGVYSEPPLKQSLPLRNVNWPTKKASSEGLPQEELTKKNDSLKELLKARYAATGIGGDTPSKAALMSCFSCQEGSKEFPYQPVQADTHEHTHTLANDIMQKRDAVYIKNFQWLYDFSRYTMAVLFSDKFQELRNNTSAFKQKLIRLYKQLDCLENNLTTYSTDSILFRFENRIKKILKLTEDALDVN</sequence>
<organism evidence="1 2">
    <name type="scientific">Giardia intestinalis</name>
    <name type="common">Giardia lamblia</name>
    <dbReference type="NCBI Taxonomy" id="5741"/>
    <lineage>
        <taxon>Eukaryota</taxon>
        <taxon>Metamonada</taxon>
        <taxon>Diplomonadida</taxon>
        <taxon>Hexamitidae</taxon>
        <taxon>Giardiinae</taxon>
        <taxon>Giardia</taxon>
    </lineage>
</organism>
<reference evidence="1 2" key="2">
    <citation type="journal article" date="2013" name="Genome Biol. Evol.">
        <title>Genome sequencing of Giardia lamblia genotypes A2 and B isolates (DH and GS) and comparative analysis with the genomes of genotypes A1 and E (WB and Pig).</title>
        <authorList>
            <person name="Adam R.D."/>
            <person name="Dahlstrom E.W."/>
            <person name="Martens C.A."/>
            <person name="Bruno D.P."/>
            <person name="Barbian K.D."/>
            <person name="Ricklefs S.M."/>
            <person name="Hernandez M.M."/>
            <person name="Narla N.P."/>
            <person name="Patel R.B."/>
            <person name="Porcella S.F."/>
            <person name="Nash T.E."/>
        </authorList>
    </citation>
    <scope>NUCLEOTIDE SEQUENCE [LARGE SCALE GENOMIC DNA]</scope>
    <source>
        <strain evidence="1 2">GS</strain>
    </source>
</reference>
<dbReference type="VEuPathDB" id="GiardiaDB:QR46_3861"/>
<dbReference type="Proteomes" id="UP000018040">
    <property type="component" value="Unassembled WGS sequence"/>
</dbReference>
<dbReference type="VEuPathDB" id="GiardiaDB:GL50581_3704"/>
<proteinExistence type="predicted"/>
<comment type="caution">
    <text evidence="1">The sequence shown here is derived from an EMBL/GenBank/DDBJ whole genome shotgun (WGS) entry which is preliminary data.</text>
</comment>
<evidence type="ECO:0000313" key="1">
    <source>
        <dbReference type="EMBL" id="ESU41466.1"/>
    </source>
</evidence>
<dbReference type="EMBL" id="AHHH01000126">
    <property type="protein sequence ID" value="ESU41466.1"/>
    <property type="molecule type" value="Genomic_DNA"/>
</dbReference>
<accession>V6TRV7</accession>
<dbReference type="VEuPathDB" id="GiardiaDB:GL50803_0015353"/>
<feature type="non-terminal residue" evidence="1">
    <location>
        <position position="1"/>
    </location>
</feature>
<protein>
    <submittedName>
        <fullName evidence="1">Uncharacterized protein</fullName>
    </submittedName>
</protein>
<evidence type="ECO:0000313" key="2">
    <source>
        <dbReference type="Proteomes" id="UP000018040"/>
    </source>
</evidence>
<dbReference type="OrthoDB" id="10251567at2759"/>
<dbReference type="AlphaFoldDB" id="V6TRV7"/>